<name>A0A1L1P7J1_HYDIT</name>
<dbReference type="AlphaFoldDB" id="A0A1L1P7J1"/>
<proteinExistence type="inferred from homology"/>
<comment type="similarity">
    <text evidence="1">Belongs to the aspartyl/asparaginyl beta-hydroxylase family.</text>
</comment>
<sequence length="233" mass="26633">MSQTPVQRRINAIFSRQAGGQQRPAFFDIDQTYPALRVLDRHQDAIRTELEALLQERERIPRYHEVSKVETYISGTVNPDKSWRVFMLSTVDGEVSANAGKCPNTMAALRQVPNLLGAFFSILDPGKSIPAHDGPYTGYLRYHLALKVPAENPPTLRVKDQFHTWTNGHSILFDDSWSHEVINHASDIRVVLIVDVLRPMPWPYRMLNLLLTRVLGRYSEEVKAIRANLKKYA</sequence>
<evidence type="ECO:0000256" key="3">
    <source>
        <dbReference type="ARBA" id="ARBA00023002"/>
    </source>
</evidence>
<organism evidence="5 6">
    <name type="scientific">Hydrogenophaga intermedia</name>
    <dbReference type="NCBI Taxonomy" id="65786"/>
    <lineage>
        <taxon>Bacteria</taxon>
        <taxon>Pseudomonadati</taxon>
        <taxon>Pseudomonadota</taxon>
        <taxon>Betaproteobacteria</taxon>
        <taxon>Burkholderiales</taxon>
        <taxon>Comamonadaceae</taxon>
        <taxon>Hydrogenophaga</taxon>
    </lineage>
</organism>
<reference evidence="6" key="1">
    <citation type="submission" date="2014-11" db="EMBL/GenBank/DDBJ databases">
        <title>Draft genome sequence of Hydrogenophaga intermedia S1.</title>
        <authorList>
            <person name="Gan H.M."/>
            <person name="Chew T.H."/>
            <person name="Stolz A."/>
        </authorList>
    </citation>
    <scope>NUCLEOTIDE SEQUENCE [LARGE SCALE GENOMIC DNA]</scope>
    <source>
        <strain evidence="6">S1</strain>
    </source>
</reference>
<keyword evidence="2" id="KW-0223">Dioxygenase</keyword>
<dbReference type="GO" id="GO:0051213">
    <property type="term" value="F:dioxygenase activity"/>
    <property type="evidence" value="ECO:0007669"/>
    <property type="project" value="UniProtKB-KW"/>
</dbReference>
<gene>
    <name evidence="5" type="ORF">BN948_00144</name>
</gene>
<dbReference type="Pfam" id="PF05118">
    <property type="entry name" value="Asp_Arg_Hydrox"/>
    <property type="match status" value="1"/>
</dbReference>
<evidence type="ECO:0000256" key="2">
    <source>
        <dbReference type="ARBA" id="ARBA00022964"/>
    </source>
</evidence>
<evidence type="ECO:0000313" key="6">
    <source>
        <dbReference type="Proteomes" id="UP000028878"/>
    </source>
</evidence>
<keyword evidence="6" id="KW-1185">Reference proteome</keyword>
<accession>A0A1L1P7J1</accession>
<dbReference type="InterPro" id="IPR027443">
    <property type="entry name" value="IPNS-like_sf"/>
</dbReference>
<dbReference type="PANTHER" id="PTHR46332">
    <property type="entry name" value="ASPARTATE BETA-HYDROXYLASE DOMAIN-CONTAINING PROTEIN 2"/>
    <property type="match status" value="1"/>
</dbReference>
<evidence type="ECO:0000259" key="4">
    <source>
        <dbReference type="Pfam" id="PF05118"/>
    </source>
</evidence>
<dbReference type="SUPFAM" id="SSF51197">
    <property type="entry name" value="Clavaminate synthase-like"/>
    <property type="match status" value="1"/>
</dbReference>
<dbReference type="RefSeq" id="WP_009519956.1">
    <property type="nucleotide sequence ID" value="NZ_CCAE010000001.1"/>
</dbReference>
<feature type="domain" description="Aspartyl/asparaginy/proline hydroxylase" evidence="4">
    <location>
        <begin position="41"/>
        <end position="199"/>
    </location>
</feature>
<dbReference type="Proteomes" id="UP000028878">
    <property type="component" value="Unassembled WGS sequence"/>
</dbReference>
<dbReference type="InterPro" id="IPR051821">
    <property type="entry name" value="Asp/Asn_beta-hydroxylase"/>
</dbReference>
<protein>
    <submittedName>
        <fullName evidence="5">Aspartyl/Asparaginyl beta-hydroxylase</fullName>
    </submittedName>
</protein>
<dbReference type="Gene3D" id="2.60.120.330">
    <property type="entry name" value="B-lactam Antibiotic, Isopenicillin N Synthase, Chain"/>
    <property type="match status" value="1"/>
</dbReference>
<evidence type="ECO:0000313" key="5">
    <source>
        <dbReference type="EMBL" id="CDN85752.1"/>
    </source>
</evidence>
<dbReference type="InterPro" id="IPR007803">
    <property type="entry name" value="Asp/Arg/Pro-Hydrxlase"/>
</dbReference>
<keyword evidence="3" id="KW-0560">Oxidoreductase</keyword>
<evidence type="ECO:0000256" key="1">
    <source>
        <dbReference type="ARBA" id="ARBA00007730"/>
    </source>
</evidence>
<dbReference type="GO" id="GO:0016020">
    <property type="term" value="C:membrane"/>
    <property type="evidence" value="ECO:0007669"/>
    <property type="project" value="TreeGrafter"/>
</dbReference>
<dbReference type="EMBL" id="CCAE010000001">
    <property type="protein sequence ID" value="CDN85752.1"/>
    <property type="molecule type" value="Genomic_DNA"/>
</dbReference>
<dbReference type="PANTHER" id="PTHR46332:SF5">
    <property type="entry name" value="ASPARTATE BETA-HYDROXYLASE DOMAIN CONTAINING 2"/>
    <property type="match status" value="1"/>
</dbReference>